<dbReference type="PANTHER" id="PTHR24171:SF8">
    <property type="entry name" value="BRCA1-ASSOCIATED RING DOMAIN PROTEIN 1"/>
    <property type="match status" value="1"/>
</dbReference>
<dbReference type="InterPro" id="IPR036770">
    <property type="entry name" value="Ankyrin_rpt-contain_sf"/>
</dbReference>
<dbReference type="OrthoDB" id="366390at2759"/>
<keyword evidence="2 3" id="KW-0040">ANK repeat</keyword>
<dbReference type="Pfam" id="PF12796">
    <property type="entry name" value="Ank_2"/>
    <property type="match status" value="1"/>
</dbReference>
<dbReference type="SMART" id="SM00248">
    <property type="entry name" value="ANK"/>
    <property type="match status" value="3"/>
</dbReference>
<reference evidence="4 5" key="1">
    <citation type="journal article" date="2015" name="Fungal Genet. Biol.">
        <title>Evolution of novel wood decay mechanisms in Agaricales revealed by the genome sequences of Fistulina hepatica and Cylindrobasidium torrendii.</title>
        <authorList>
            <person name="Floudas D."/>
            <person name="Held B.W."/>
            <person name="Riley R."/>
            <person name="Nagy L.G."/>
            <person name="Koehler G."/>
            <person name="Ransdell A.S."/>
            <person name="Younus H."/>
            <person name="Chow J."/>
            <person name="Chiniquy J."/>
            <person name="Lipzen A."/>
            <person name="Tritt A."/>
            <person name="Sun H."/>
            <person name="Haridas S."/>
            <person name="LaButti K."/>
            <person name="Ohm R.A."/>
            <person name="Kues U."/>
            <person name="Blanchette R.A."/>
            <person name="Grigoriev I.V."/>
            <person name="Minto R.E."/>
            <person name="Hibbett D.S."/>
        </authorList>
    </citation>
    <scope>NUCLEOTIDE SEQUENCE [LARGE SCALE GENOMIC DNA]</scope>
    <source>
        <strain evidence="4 5">ATCC 64428</strain>
    </source>
</reference>
<evidence type="ECO:0000256" key="1">
    <source>
        <dbReference type="ARBA" id="ARBA00022737"/>
    </source>
</evidence>
<evidence type="ECO:0000256" key="2">
    <source>
        <dbReference type="ARBA" id="ARBA00023043"/>
    </source>
</evidence>
<dbReference type="InterPro" id="IPR002110">
    <property type="entry name" value="Ankyrin_rpt"/>
</dbReference>
<organism evidence="4 5">
    <name type="scientific">Fistulina hepatica ATCC 64428</name>
    <dbReference type="NCBI Taxonomy" id="1128425"/>
    <lineage>
        <taxon>Eukaryota</taxon>
        <taxon>Fungi</taxon>
        <taxon>Dikarya</taxon>
        <taxon>Basidiomycota</taxon>
        <taxon>Agaricomycotina</taxon>
        <taxon>Agaricomycetes</taxon>
        <taxon>Agaricomycetidae</taxon>
        <taxon>Agaricales</taxon>
        <taxon>Fistulinaceae</taxon>
        <taxon>Fistulina</taxon>
    </lineage>
</organism>
<dbReference type="Gene3D" id="1.25.40.20">
    <property type="entry name" value="Ankyrin repeat-containing domain"/>
    <property type="match status" value="1"/>
</dbReference>
<keyword evidence="1" id="KW-0677">Repeat</keyword>
<dbReference type="AlphaFoldDB" id="A0A0D7AJX1"/>
<proteinExistence type="predicted"/>
<gene>
    <name evidence="4" type="ORF">FISHEDRAFT_38665</name>
</gene>
<evidence type="ECO:0000313" key="4">
    <source>
        <dbReference type="EMBL" id="KIY50625.1"/>
    </source>
</evidence>
<dbReference type="GO" id="GO:0004842">
    <property type="term" value="F:ubiquitin-protein transferase activity"/>
    <property type="evidence" value="ECO:0007669"/>
    <property type="project" value="TreeGrafter"/>
</dbReference>
<accession>A0A0D7AJX1</accession>
<dbReference type="GO" id="GO:0085020">
    <property type="term" value="P:protein K6-linked ubiquitination"/>
    <property type="evidence" value="ECO:0007669"/>
    <property type="project" value="TreeGrafter"/>
</dbReference>
<dbReference type="EMBL" id="KN881675">
    <property type="protein sequence ID" value="KIY50625.1"/>
    <property type="molecule type" value="Genomic_DNA"/>
</dbReference>
<dbReference type="PANTHER" id="PTHR24171">
    <property type="entry name" value="ANKYRIN REPEAT DOMAIN-CONTAINING PROTEIN 39-RELATED"/>
    <property type="match status" value="1"/>
</dbReference>
<sequence>MSLPNETLEFAHRMFDAARNGDSEVLVSAIDAGLPCNLTNDKGNTLLMLAAYAGHTGLVRDLLKRGADPNRVNDMGQSIIAGAVFKGHDDIVCALVESGADPRLGRPNAVEAAHMFKKAHLMNVLGAQDNDVGPEVPTSLRPPT</sequence>
<dbReference type="Proteomes" id="UP000054144">
    <property type="component" value="Unassembled WGS sequence"/>
</dbReference>
<dbReference type="PROSITE" id="PS50088">
    <property type="entry name" value="ANK_REPEAT"/>
    <property type="match status" value="1"/>
</dbReference>
<feature type="repeat" description="ANK" evidence="3">
    <location>
        <begin position="42"/>
        <end position="74"/>
    </location>
</feature>
<evidence type="ECO:0000313" key="5">
    <source>
        <dbReference type="Proteomes" id="UP000054144"/>
    </source>
</evidence>
<dbReference type="PROSITE" id="PS50297">
    <property type="entry name" value="ANK_REP_REGION"/>
    <property type="match status" value="1"/>
</dbReference>
<evidence type="ECO:0000256" key="3">
    <source>
        <dbReference type="PROSITE-ProRule" id="PRU00023"/>
    </source>
</evidence>
<dbReference type="SUPFAM" id="SSF48403">
    <property type="entry name" value="Ankyrin repeat"/>
    <property type="match status" value="1"/>
</dbReference>
<protein>
    <submittedName>
        <fullName evidence="4">Ankyrin</fullName>
    </submittedName>
</protein>
<keyword evidence="5" id="KW-1185">Reference proteome</keyword>
<name>A0A0D7AJX1_9AGAR</name>